<feature type="compositionally biased region" description="Polar residues" evidence="1">
    <location>
        <begin position="231"/>
        <end position="241"/>
    </location>
</feature>
<feature type="region of interest" description="Disordered" evidence="1">
    <location>
        <begin position="123"/>
        <end position="285"/>
    </location>
</feature>
<dbReference type="InterPro" id="IPR037644">
    <property type="entry name" value="MN1"/>
</dbReference>
<sequence length="1067" mass="114093">MNSHYKSPGFHAGGQQGTVETGIGPLNELPVIEMNINMNGGEQYGGFQQGNSELHAGNLQQQQQQQQQQASMHGFFNPQQPHNNPHCPQTHSHQHHQHFGGNFGPEPGSSCLHSGRMMGYNSSMGLQQGFTEGFDPLSEGQSQQQQQRTGSMPDFQHHGPPSGNHPVPAPCLPLDQSPNRAASFHGLSSSSSSSENHNLESRRMPPPGSVEGLDYNYSNEPSSGHFEVSVYSPSESDSQLSHFGPGRQVPGSSFPGNQGLSRASGIQGISKEHPHAPPQQQQPSAQHSVFFERFGGGRKIPVGIEPGARHPLMQQQQPGLIGRQNTCPPSLPQPPQSEPGSANAGMQEGGVMMPGQHNQFEYPIHRPENRRMHSYGDPMFNMQQQPPPPQQPSNQRLQHFESPYLNMAKRPRFDFPNTTHGGESCGSWNSGMHNPPGMENHLSPAAYSGLPGEFTPPVTDGFSSGPSLQLTGPEQQSMQQQQNAAMMIKQMASRSQQQRMRQPNLQQLGHHVDVPQGPLGHGGPVGGMPQSNFERENGGRMVNFDGRNAHMTLESGWFSGTHPPGEVLGHRMGEGHVQPLLSPNIHSQFSSGMGNLSQMQSPSTGVGLPNTPLERCPNDFSGPPMGGPSSFPYGSSNRQGASLSNSQGVSTSPGSFTSQSDFPTSQRSSVSKLGGLSLGNFSKMSGKDNAFGQSCLAALSTACQNMIASLAAPNLNVTFNKKTQGEGKRKLSQTEQDLNNSVVNGTGNAGTEYFSNITAPQSGQMPPAGNSNTKPPGQNQMVQGEASTLSPNYNMDTTPCNEGKAATGSGRGRGRRKRDSGHVSPGIFFPSDNNNPVVSPGQQVTSAASVGERSTGTPQEKPHTSPSWGKGGDLLLGDQADLISSLDSGIQSVSKSEVCSPRMEFTDDVSAHYSNEDEVSSSSDRDNGLIGVQKGQVGHPGTPGMEQVRTPSSASGPDEIHPLEILQAQIQLQRQQFSISEEQPLGVKNNKTSSDCSGQNGDGELASCSPDAGKGSVGTIDLDTLMAEQHATWYVPSDKSLLEDSEEEKSVWEKNKFQGAVKEGKYL</sequence>
<protein>
    <submittedName>
        <fullName evidence="2">MN1 proto-onco, transcriptional regulator</fullName>
    </submittedName>
</protein>
<feature type="compositionally biased region" description="Polar residues" evidence="1">
    <location>
        <begin position="250"/>
        <end position="261"/>
    </location>
</feature>
<dbReference type="PANTHER" id="PTHR15821:SF0">
    <property type="entry name" value="TRANSCRIPTIONAL ACTIVATOR MN1"/>
    <property type="match status" value="1"/>
</dbReference>
<feature type="compositionally biased region" description="Polar residues" evidence="1">
    <location>
        <begin position="831"/>
        <end position="858"/>
    </location>
</feature>
<feature type="compositionally biased region" description="Polar residues" evidence="1">
    <location>
        <begin position="989"/>
        <end position="999"/>
    </location>
</feature>
<keyword evidence="3" id="KW-1185">Reference proteome</keyword>
<dbReference type="FunCoup" id="A0A672KX47">
    <property type="interactions" value="1066"/>
</dbReference>
<feature type="region of interest" description="Disordered" evidence="1">
    <location>
        <begin position="319"/>
        <end position="345"/>
    </location>
</feature>
<feature type="region of interest" description="Disordered" evidence="1">
    <location>
        <begin position="935"/>
        <end position="956"/>
    </location>
</feature>
<organism evidence="2 3">
    <name type="scientific">Sinocyclocheilus grahami</name>
    <name type="common">Dianchi golden-line fish</name>
    <name type="synonym">Barbus grahami</name>
    <dbReference type="NCBI Taxonomy" id="75366"/>
    <lineage>
        <taxon>Eukaryota</taxon>
        <taxon>Metazoa</taxon>
        <taxon>Chordata</taxon>
        <taxon>Craniata</taxon>
        <taxon>Vertebrata</taxon>
        <taxon>Euteleostomi</taxon>
        <taxon>Actinopterygii</taxon>
        <taxon>Neopterygii</taxon>
        <taxon>Teleostei</taxon>
        <taxon>Ostariophysi</taxon>
        <taxon>Cypriniformes</taxon>
        <taxon>Cyprinidae</taxon>
        <taxon>Cyprininae</taxon>
        <taxon>Sinocyclocheilus</taxon>
    </lineage>
</organism>
<feature type="compositionally biased region" description="Polar residues" evidence="1">
    <location>
        <begin position="637"/>
        <end position="667"/>
    </location>
</feature>
<dbReference type="PANTHER" id="PTHR15821">
    <property type="entry name" value="PROTEIN MN1"/>
    <property type="match status" value="1"/>
</dbReference>
<evidence type="ECO:0000256" key="1">
    <source>
        <dbReference type="SAM" id="MobiDB-lite"/>
    </source>
</evidence>
<feature type="region of interest" description="Disordered" evidence="1">
    <location>
        <begin position="982"/>
        <end position="1001"/>
    </location>
</feature>
<proteinExistence type="predicted"/>
<evidence type="ECO:0000313" key="2">
    <source>
        <dbReference type="Ensembl" id="ENSSGRP00000015286.1"/>
    </source>
</evidence>
<feature type="compositionally biased region" description="Low complexity" evidence="1">
    <location>
        <begin position="621"/>
        <end position="636"/>
    </location>
</feature>
<feature type="compositionally biased region" description="Polar residues" evidence="1">
    <location>
        <begin position="733"/>
        <end position="746"/>
    </location>
</feature>
<dbReference type="InParanoid" id="A0A672KX47"/>
<gene>
    <name evidence="2" type="primary">mn1b</name>
</gene>
<feature type="compositionally biased region" description="Low complexity" evidence="1">
    <location>
        <begin position="77"/>
        <end position="91"/>
    </location>
</feature>
<feature type="compositionally biased region" description="Low complexity" evidence="1">
    <location>
        <begin position="60"/>
        <end position="69"/>
    </location>
</feature>
<feature type="compositionally biased region" description="Polar residues" evidence="1">
    <location>
        <begin position="753"/>
        <end position="800"/>
    </location>
</feature>
<feature type="compositionally biased region" description="Polar residues" evidence="1">
    <location>
        <begin position="584"/>
        <end position="604"/>
    </location>
</feature>
<accession>A0A672KX47</accession>
<evidence type="ECO:0000313" key="3">
    <source>
        <dbReference type="Proteomes" id="UP000472262"/>
    </source>
</evidence>
<dbReference type="Ensembl" id="ENSSGRT00000016548.1">
    <property type="protein sequence ID" value="ENSSGRP00000015286.1"/>
    <property type="gene ID" value="ENSSGRG00000009519.1"/>
</dbReference>
<reference evidence="2" key="1">
    <citation type="submission" date="2025-08" db="UniProtKB">
        <authorList>
            <consortium name="Ensembl"/>
        </authorList>
    </citation>
    <scope>IDENTIFICATION</scope>
</reference>
<name>A0A672KX47_SINGR</name>
<reference evidence="2" key="2">
    <citation type="submission" date="2025-09" db="UniProtKB">
        <authorList>
            <consortium name="Ensembl"/>
        </authorList>
    </citation>
    <scope>IDENTIFICATION</scope>
</reference>
<feature type="region of interest" description="Disordered" evidence="1">
    <location>
        <begin position="57"/>
        <end position="107"/>
    </location>
</feature>
<feature type="region of interest" description="Disordered" evidence="1">
    <location>
        <begin position="583"/>
        <end position="671"/>
    </location>
</feature>
<dbReference type="GO" id="GO:0006355">
    <property type="term" value="P:regulation of DNA-templated transcription"/>
    <property type="evidence" value="ECO:0007669"/>
    <property type="project" value="InterPro"/>
</dbReference>
<feature type="region of interest" description="Disordered" evidence="1">
    <location>
        <begin position="725"/>
        <end position="875"/>
    </location>
</feature>
<dbReference type="OMA" id="QESAWFS"/>
<dbReference type="Proteomes" id="UP000472262">
    <property type="component" value="Unassembled WGS sequence"/>
</dbReference>
<dbReference type="AlphaFoldDB" id="A0A672KX47"/>